<name>A0A0H3KM25_BURM1</name>
<dbReference type="HOGENOM" id="CLU_215723_0_0_4"/>
<dbReference type="AlphaFoldDB" id="A0A0H3KM25"/>
<protein>
    <submittedName>
        <fullName evidence="2">Uncharacterized protein</fullName>
    </submittedName>
</protein>
<dbReference type="KEGG" id="bmu:Bmul_4046"/>
<evidence type="ECO:0000256" key="1">
    <source>
        <dbReference type="SAM" id="Phobius"/>
    </source>
</evidence>
<keyword evidence="1" id="KW-0472">Membrane</keyword>
<dbReference type="STRING" id="395019.BMULJ_04458"/>
<dbReference type="KEGG" id="bmj:BMULJ_04458"/>
<organism evidence="2 3">
    <name type="scientific">Burkholderia multivorans (strain ATCC 17616 / 249)</name>
    <dbReference type="NCBI Taxonomy" id="395019"/>
    <lineage>
        <taxon>Bacteria</taxon>
        <taxon>Pseudomonadati</taxon>
        <taxon>Pseudomonadota</taxon>
        <taxon>Betaproteobacteria</taxon>
        <taxon>Burkholderiales</taxon>
        <taxon>Burkholderiaceae</taxon>
        <taxon>Burkholderia</taxon>
        <taxon>Burkholderia cepacia complex</taxon>
    </lineage>
</organism>
<keyword evidence="3" id="KW-1185">Reference proteome</keyword>
<sequence>MQIDSSWGVSFKIALHLLFLCIGIAYACSELIDWMR</sequence>
<dbReference type="Proteomes" id="UP000008815">
    <property type="component" value="Chromosome 2"/>
</dbReference>
<reference evidence="2 3" key="1">
    <citation type="submission" date="2007-04" db="EMBL/GenBank/DDBJ databases">
        <title>Complete genome sequence of Burkholderia multivorans ATCC 17616.</title>
        <authorList>
            <person name="Ohtsubo Y."/>
            <person name="Yamashita A."/>
            <person name="Kurokawa K."/>
            <person name="Takami H."/>
            <person name="Yuhara S."/>
            <person name="Nishiyama E."/>
            <person name="Endo R."/>
            <person name="Miyazaki R."/>
            <person name="Ono A."/>
            <person name="Yano K."/>
            <person name="Ito M."/>
            <person name="Sota M."/>
            <person name="Yuji N."/>
            <person name="Hattori M."/>
            <person name="Tsuda M."/>
        </authorList>
    </citation>
    <scope>NUCLEOTIDE SEQUENCE [LARGE SCALE GENOMIC DNA]</scope>
    <source>
        <strain evidence="3">ATCC 17616 / 249</strain>
    </source>
</reference>
<accession>A0A0H3KM25</accession>
<dbReference type="EMBL" id="AP009386">
    <property type="protein sequence ID" value="BAG46311.1"/>
    <property type="molecule type" value="Genomic_DNA"/>
</dbReference>
<evidence type="ECO:0000313" key="3">
    <source>
        <dbReference type="Proteomes" id="UP000008815"/>
    </source>
</evidence>
<feature type="transmembrane region" description="Helical" evidence="1">
    <location>
        <begin position="13"/>
        <end position="32"/>
    </location>
</feature>
<proteinExistence type="predicted"/>
<gene>
    <name evidence="2" type="ordered locus">BMULJ_04458</name>
</gene>
<evidence type="ECO:0000313" key="2">
    <source>
        <dbReference type="EMBL" id="BAG46311.1"/>
    </source>
</evidence>
<keyword evidence="1" id="KW-0812">Transmembrane</keyword>
<keyword evidence="1" id="KW-1133">Transmembrane helix</keyword>